<keyword evidence="5 11" id="KW-0378">Hydrolase</keyword>
<evidence type="ECO:0000256" key="4">
    <source>
        <dbReference type="ARBA" id="ARBA00022723"/>
    </source>
</evidence>
<dbReference type="InterPro" id="IPR000718">
    <property type="entry name" value="Peptidase_M13"/>
</dbReference>
<evidence type="ECO:0000256" key="5">
    <source>
        <dbReference type="ARBA" id="ARBA00022801"/>
    </source>
</evidence>
<keyword evidence="6" id="KW-0862">Zinc</keyword>
<dbReference type="EMBL" id="CP000360">
    <property type="protein sequence ID" value="ABF39014.1"/>
    <property type="molecule type" value="Genomic_DNA"/>
</dbReference>
<protein>
    <submittedName>
        <fullName evidence="11">Endothelin-converting enzyme 1</fullName>
        <ecNumber evidence="11">3.4.24.71</ecNumber>
    </submittedName>
</protein>
<dbReference type="KEGG" id="aba:Acid345_0009"/>
<keyword evidence="12" id="KW-1185">Reference proteome</keyword>
<name>Q1IVT6_KORVE</name>
<dbReference type="InterPro" id="IPR018497">
    <property type="entry name" value="Peptidase_M13_C"/>
</dbReference>
<dbReference type="Gene3D" id="1.10.1380.10">
    <property type="entry name" value="Neutral endopeptidase , domain2"/>
    <property type="match status" value="1"/>
</dbReference>
<dbReference type="GO" id="GO:0046872">
    <property type="term" value="F:metal ion binding"/>
    <property type="evidence" value="ECO:0007669"/>
    <property type="project" value="UniProtKB-KW"/>
</dbReference>
<keyword evidence="3" id="KW-0645">Protease</keyword>
<reference evidence="11 12" key="1">
    <citation type="journal article" date="2009" name="Appl. Environ. Microbiol.">
        <title>Three genomes from the phylum Acidobacteria provide insight into the lifestyles of these microorganisms in soils.</title>
        <authorList>
            <person name="Ward N.L."/>
            <person name="Challacombe J.F."/>
            <person name="Janssen P.H."/>
            <person name="Henrissat B."/>
            <person name="Coutinho P.M."/>
            <person name="Wu M."/>
            <person name="Xie G."/>
            <person name="Haft D.H."/>
            <person name="Sait M."/>
            <person name="Badger J."/>
            <person name="Barabote R.D."/>
            <person name="Bradley B."/>
            <person name="Brettin T.S."/>
            <person name="Brinkac L.M."/>
            <person name="Bruce D."/>
            <person name="Creasy T."/>
            <person name="Daugherty S.C."/>
            <person name="Davidsen T.M."/>
            <person name="DeBoy R.T."/>
            <person name="Detter J.C."/>
            <person name="Dodson R.J."/>
            <person name="Durkin A.S."/>
            <person name="Ganapathy A."/>
            <person name="Gwinn-Giglio M."/>
            <person name="Han C.S."/>
            <person name="Khouri H."/>
            <person name="Kiss H."/>
            <person name="Kothari S.P."/>
            <person name="Madupu R."/>
            <person name="Nelson K.E."/>
            <person name="Nelson W.C."/>
            <person name="Paulsen I."/>
            <person name="Penn K."/>
            <person name="Ren Q."/>
            <person name="Rosovitz M.J."/>
            <person name="Selengut J.D."/>
            <person name="Shrivastava S."/>
            <person name="Sullivan S.A."/>
            <person name="Tapia R."/>
            <person name="Thompson L.S."/>
            <person name="Watkins K.L."/>
            <person name="Yang Q."/>
            <person name="Yu C."/>
            <person name="Zafar N."/>
            <person name="Zhou L."/>
            <person name="Kuske C.R."/>
        </authorList>
    </citation>
    <scope>NUCLEOTIDE SEQUENCE [LARGE SCALE GENOMIC DNA]</scope>
    <source>
        <strain evidence="11 12">Ellin345</strain>
    </source>
</reference>
<dbReference type="GO" id="GO:0004222">
    <property type="term" value="F:metalloendopeptidase activity"/>
    <property type="evidence" value="ECO:0007669"/>
    <property type="project" value="UniProtKB-EC"/>
</dbReference>
<dbReference type="SUPFAM" id="SSF55486">
    <property type="entry name" value="Metalloproteases ('zincins'), catalytic domain"/>
    <property type="match status" value="1"/>
</dbReference>
<feature type="domain" description="Peptidase M13 N-terminal" evidence="10">
    <location>
        <begin position="42"/>
        <end position="423"/>
    </location>
</feature>
<dbReference type="InterPro" id="IPR042089">
    <property type="entry name" value="Peptidase_M13_dom_2"/>
</dbReference>
<dbReference type="AlphaFoldDB" id="Q1IVT6"/>
<feature type="chain" id="PRO_5004192073" evidence="8">
    <location>
        <begin position="23"/>
        <end position="677"/>
    </location>
</feature>
<evidence type="ECO:0000259" key="10">
    <source>
        <dbReference type="Pfam" id="PF05649"/>
    </source>
</evidence>
<dbReference type="Pfam" id="PF05649">
    <property type="entry name" value="Peptidase_M13_N"/>
    <property type="match status" value="1"/>
</dbReference>
<dbReference type="Proteomes" id="UP000002432">
    <property type="component" value="Chromosome"/>
</dbReference>
<dbReference type="HOGENOM" id="CLU_006187_7_2_0"/>
<dbReference type="InterPro" id="IPR024079">
    <property type="entry name" value="MetalloPept_cat_dom_sf"/>
</dbReference>
<dbReference type="EC" id="3.4.24.71" evidence="11"/>
<sequence length="677" mass="75063">MKAIQVVLGTALLLAGIPWVHGAPEENDTGFSIDALDRTADPCTDFYQFACGNWVKNHPLPAERTRFATFDQLEEHNTATLRTILDKASEQAKAGSADATTTKIGDYYAACMDESAIDAKGTAAIAPVLEKIRGMQSRADLPQTLAALHLISVDAFFGFFSITDPKDARQVIAATDQGGIGLPERDYYLTTDEKSVKLRAEYVAHIAKMLELAGTSQAAAAKSAEKVMALETQLAKISMDVVSRRDPEKLYNPSTREKLVAGSKDFNWNHYLAAVNPPQFEKINHVSPPFLNGLGAVLQKTDLAVIKDYLTWQTLHAASQELPTGFQTEEFHFYRQVLGGAKEQRPRWKRCANYTDNHLGEALGQVYVKSAFGAQAKERMETMVKNLEAALHEDISNLDWMSQDTKKQAMAKLDAMVDKIGYPDKWRDYSNYRVERGDALGNLWRGNEFEIRRQLNKIGKPVDKTEWGMTPPTVNAEYHPERNDITFPAGILQPPFFDNRLDDAINYGAIGAVIGHEMTHGFDDEGRQYDRDGNLHDWWTATDGKAFTDRAECIVNEYSGFEATEGVKLNGKLTLGENTADNGGVRVALMALLASYGNNPPADVDGFSPEQRFFLGYGHAWCANQTPESLRLQATTDPHSPGKWRVNGTVQNMPEFRKAFGCKAGMAMAPSNACRVW</sequence>
<evidence type="ECO:0000256" key="3">
    <source>
        <dbReference type="ARBA" id="ARBA00022670"/>
    </source>
</evidence>
<dbReference type="GO" id="GO:0005886">
    <property type="term" value="C:plasma membrane"/>
    <property type="evidence" value="ECO:0007669"/>
    <property type="project" value="TreeGrafter"/>
</dbReference>
<feature type="signal peptide" evidence="8">
    <location>
        <begin position="1"/>
        <end position="22"/>
    </location>
</feature>
<keyword evidence="7" id="KW-0482">Metalloprotease</keyword>
<proteinExistence type="inferred from homology"/>
<dbReference type="STRING" id="204669.Acid345_0009"/>
<dbReference type="EnsemblBacteria" id="ABF39014">
    <property type="protein sequence ID" value="ABF39014"/>
    <property type="gene ID" value="Acid345_0009"/>
</dbReference>
<dbReference type="PROSITE" id="PS51885">
    <property type="entry name" value="NEPRILYSIN"/>
    <property type="match status" value="1"/>
</dbReference>
<evidence type="ECO:0000313" key="11">
    <source>
        <dbReference type="EMBL" id="ABF39014.1"/>
    </source>
</evidence>
<accession>Q1IVT6</accession>
<feature type="domain" description="Peptidase M13 C-terminal" evidence="9">
    <location>
        <begin position="475"/>
        <end position="676"/>
    </location>
</feature>
<dbReference type="CDD" id="cd08662">
    <property type="entry name" value="M13"/>
    <property type="match status" value="1"/>
</dbReference>
<dbReference type="PRINTS" id="PR00786">
    <property type="entry name" value="NEPRILYSIN"/>
</dbReference>
<dbReference type="eggNOG" id="COG3590">
    <property type="taxonomic scope" value="Bacteria"/>
</dbReference>
<keyword evidence="8" id="KW-0732">Signal</keyword>
<dbReference type="Gene3D" id="3.40.390.10">
    <property type="entry name" value="Collagenase (Catalytic Domain)"/>
    <property type="match status" value="1"/>
</dbReference>
<dbReference type="InterPro" id="IPR008753">
    <property type="entry name" value="Peptidase_M13_N"/>
</dbReference>
<dbReference type="Pfam" id="PF01431">
    <property type="entry name" value="Peptidase_M13"/>
    <property type="match status" value="1"/>
</dbReference>
<evidence type="ECO:0000256" key="6">
    <source>
        <dbReference type="ARBA" id="ARBA00022833"/>
    </source>
</evidence>
<dbReference type="OrthoDB" id="9775677at2"/>
<keyword evidence="4" id="KW-0479">Metal-binding</keyword>
<evidence type="ECO:0000256" key="1">
    <source>
        <dbReference type="ARBA" id="ARBA00001947"/>
    </source>
</evidence>
<evidence type="ECO:0000313" key="12">
    <source>
        <dbReference type="Proteomes" id="UP000002432"/>
    </source>
</evidence>
<evidence type="ECO:0000256" key="8">
    <source>
        <dbReference type="SAM" id="SignalP"/>
    </source>
</evidence>
<evidence type="ECO:0000259" key="9">
    <source>
        <dbReference type="Pfam" id="PF01431"/>
    </source>
</evidence>
<gene>
    <name evidence="11" type="ordered locus">Acid345_0009</name>
</gene>
<evidence type="ECO:0000256" key="2">
    <source>
        <dbReference type="ARBA" id="ARBA00007357"/>
    </source>
</evidence>
<evidence type="ECO:0000256" key="7">
    <source>
        <dbReference type="ARBA" id="ARBA00023049"/>
    </source>
</evidence>
<dbReference type="PANTHER" id="PTHR11733:SF167">
    <property type="entry name" value="FI17812P1-RELATED"/>
    <property type="match status" value="1"/>
</dbReference>
<dbReference type="RefSeq" id="WP_011520816.1">
    <property type="nucleotide sequence ID" value="NC_008009.1"/>
</dbReference>
<dbReference type="PANTHER" id="PTHR11733">
    <property type="entry name" value="ZINC METALLOPROTEASE FAMILY M13 NEPRILYSIN-RELATED"/>
    <property type="match status" value="1"/>
</dbReference>
<dbReference type="GO" id="GO:0016485">
    <property type="term" value="P:protein processing"/>
    <property type="evidence" value="ECO:0007669"/>
    <property type="project" value="TreeGrafter"/>
</dbReference>
<comment type="similarity">
    <text evidence="2">Belongs to the peptidase M13 family.</text>
</comment>
<organism evidence="11 12">
    <name type="scientific">Koribacter versatilis (strain Ellin345)</name>
    <dbReference type="NCBI Taxonomy" id="204669"/>
    <lineage>
        <taxon>Bacteria</taxon>
        <taxon>Pseudomonadati</taxon>
        <taxon>Acidobacteriota</taxon>
        <taxon>Terriglobia</taxon>
        <taxon>Terriglobales</taxon>
        <taxon>Candidatus Korobacteraceae</taxon>
        <taxon>Candidatus Korobacter</taxon>
    </lineage>
</organism>
<comment type="cofactor">
    <cofactor evidence="1">
        <name>Zn(2+)</name>
        <dbReference type="ChEBI" id="CHEBI:29105"/>
    </cofactor>
</comment>